<organism evidence="3 4">
    <name type="scientific">Trematosphaeria pertusa</name>
    <dbReference type="NCBI Taxonomy" id="390896"/>
    <lineage>
        <taxon>Eukaryota</taxon>
        <taxon>Fungi</taxon>
        <taxon>Dikarya</taxon>
        <taxon>Ascomycota</taxon>
        <taxon>Pezizomycotina</taxon>
        <taxon>Dothideomycetes</taxon>
        <taxon>Pleosporomycetidae</taxon>
        <taxon>Pleosporales</taxon>
        <taxon>Massarineae</taxon>
        <taxon>Trematosphaeriaceae</taxon>
        <taxon>Trematosphaeria</taxon>
    </lineage>
</organism>
<dbReference type="PRINTS" id="PR00753">
    <property type="entry name" value="ACCSYNTHASE"/>
</dbReference>
<dbReference type="InterPro" id="IPR015422">
    <property type="entry name" value="PyrdxlP-dep_Trfase_small"/>
</dbReference>
<dbReference type="RefSeq" id="XP_033689124.1">
    <property type="nucleotide sequence ID" value="XM_033831463.1"/>
</dbReference>
<keyword evidence="1" id="KW-0663">Pyridoxal phosphate</keyword>
<dbReference type="PANTHER" id="PTHR43795">
    <property type="entry name" value="BIFUNCTIONAL ASPARTATE AMINOTRANSFERASE AND GLUTAMATE/ASPARTATE-PREPHENATE AMINOTRANSFERASE-RELATED"/>
    <property type="match status" value="1"/>
</dbReference>
<dbReference type="InterPro" id="IPR050478">
    <property type="entry name" value="Ethylene_sulfur-biosynth"/>
</dbReference>
<dbReference type="InterPro" id="IPR015424">
    <property type="entry name" value="PyrdxlP-dep_Trfase"/>
</dbReference>
<sequence length="426" mass="47908">MSMLSGRGNRNVDELGVPWRFARRTTYDSETNPEGMISFATAEQLLMGKELEELANKIHIPAEAFTYKYSTAGGERFPKALARFLNEWFGPWEEVEAEDVKITAAATALHECLGFALADPGEGVLMSRPYYGRFELDFGNKAGVKVIAADTQAEDCFQVGVVEKYEEALKKAEGEGVRIRVLLVVNPHNPLGRCYPKETLISLMRFCQTHSLHFISDEVYALSVFDSGEPSVHPFTSVLAINPTDIIDRNLVHVTYAMSKDFGSAGLKLGALITKNHDLKRALLANVRFHGSSGPSLTIASAMLEDHEWCRNFIILSRQRLADVYKYVTSRLGQMGIKYLAGSNAGFFIWIDLSPWFPPESEGLADREREQMLAQKFVDRGVFLQPGEEHALKCGWFRVVFSMERRVVEEGLRRINKVLKNIGKWD</sequence>
<feature type="domain" description="Aminotransferase class I/classII large" evidence="2">
    <location>
        <begin position="73"/>
        <end position="415"/>
    </location>
</feature>
<dbReference type="EMBL" id="ML987191">
    <property type="protein sequence ID" value="KAF2254120.1"/>
    <property type="molecule type" value="Genomic_DNA"/>
</dbReference>
<dbReference type="GO" id="GO:0030170">
    <property type="term" value="F:pyridoxal phosphate binding"/>
    <property type="evidence" value="ECO:0007669"/>
    <property type="project" value="InterPro"/>
</dbReference>
<dbReference type="AlphaFoldDB" id="A0A6A6IWW9"/>
<gene>
    <name evidence="3" type="ORF">BU26DRAFT_538611</name>
</gene>
<evidence type="ECO:0000313" key="4">
    <source>
        <dbReference type="Proteomes" id="UP000800094"/>
    </source>
</evidence>
<dbReference type="InterPro" id="IPR004839">
    <property type="entry name" value="Aminotransferase_I/II_large"/>
</dbReference>
<dbReference type="Pfam" id="PF00155">
    <property type="entry name" value="Aminotran_1_2"/>
    <property type="match status" value="1"/>
</dbReference>
<dbReference type="Gene3D" id="3.40.640.10">
    <property type="entry name" value="Type I PLP-dependent aspartate aminotransferase-like (Major domain)"/>
    <property type="match status" value="1"/>
</dbReference>
<evidence type="ECO:0000313" key="3">
    <source>
        <dbReference type="EMBL" id="KAF2254120.1"/>
    </source>
</evidence>
<keyword evidence="4" id="KW-1185">Reference proteome</keyword>
<dbReference type="OrthoDB" id="7042322at2759"/>
<name>A0A6A6IWW9_9PLEO</name>
<evidence type="ECO:0000256" key="1">
    <source>
        <dbReference type="ARBA" id="ARBA00022898"/>
    </source>
</evidence>
<dbReference type="GO" id="GO:0008483">
    <property type="term" value="F:transaminase activity"/>
    <property type="evidence" value="ECO:0007669"/>
    <property type="project" value="TreeGrafter"/>
</dbReference>
<dbReference type="SUPFAM" id="SSF53383">
    <property type="entry name" value="PLP-dependent transferases"/>
    <property type="match status" value="1"/>
</dbReference>
<dbReference type="Gene3D" id="3.90.1150.10">
    <property type="entry name" value="Aspartate Aminotransferase, domain 1"/>
    <property type="match status" value="1"/>
</dbReference>
<accession>A0A6A6IWW9</accession>
<dbReference type="GeneID" id="54584793"/>
<evidence type="ECO:0000259" key="2">
    <source>
        <dbReference type="Pfam" id="PF00155"/>
    </source>
</evidence>
<dbReference type="Proteomes" id="UP000800094">
    <property type="component" value="Unassembled WGS sequence"/>
</dbReference>
<dbReference type="PANTHER" id="PTHR43795:SF39">
    <property type="entry name" value="AMINOTRANSFERASE CLASS I_CLASSII DOMAIN-CONTAINING PROTEIN"/>
    <property type="match status" value="1"/>
</dbReference>
<keyword evidence="3" id="KW-0808">Transferase</keyword>
<dbReference type="CDD" id="cd00609">
    <property type="entry name" value="AAT_like"/>
    <property type="match status" value="1"/>
</dbReference>
<reference evidence="3" key="1">
    <citation type="journal article" date="2020" name="Stud. Mycol.">
        <title>101 Dothideomycetes genomes: a test case for predicting lifestyles and emergence of pathogens.</title>
        <authorList>
            <person name="Haridas S."/>
            <person name="Albert R."/>
            <person name="Binder M."/>
            <person name="Bloem J."/>
            <person name="Labutti K."/>
            <person name="Salamov A."/>
            <person name="Andreopoulos B."/>
            <person name="Baker S."/>
            <person name="Barry K."/>
            <person name="Bills G."/>
            <person name="Bluhm B."/>
            <person name="Cannon C."/>
            <person name="Castanera R."/>
            <person name="Culley D."/>
            <person name="Daum C."/>
            <person name="Ezra D."/>
            <person name="Gonzalez J."/>
            <person name="Henrissat B."/>
            <person name="Kuo A."/>
            <person name="Liang C."/>
            <person name="Lipzen A."/>
            <person name="Lutzoni F."/>
            <person name="Magnuson J."/>
            <person name="Mondo S."/>
            <person name="Nolan M."/>
            <person name="Ohm R."/>
            <person name="Pangilinan J."/>
            <person name="Park H.-J."/>
            <person name="Ramirez L."/>
            <person name="Alfaro M."/>
            <person name="Sun H."/>
            <person name="Tritt A."/>
            <person name="Yoshinaga Y."/>
            <person name="Zwiers L.-H."/>
            <person name="Turgeon B."/>
            <person name="Goodwin S."/>
            <person name="Spatafora J."/>
            <person name="Crous P."/>
            <person name="Grigoriev I."/>
        </authorList>
    </citation>
    <scope>NUCLEOTIDE SEQUENCE</scope>
    <source>
        <strain evidence="3">CBS 122368</strain>
    </source>
</reference>
<dbReference type="GO" id="GO:0006520">
    <property type="term" value="P:amino acid metabolic process"/>
    <property type="evidence" value="ECO:0007669"/>
    <property type="project" value="TreeGrafter"/>
</dbReference>
<protein>
    <submittedName>
        <fullName evidence="3">PLP-dependent transferase</fullName>
    </submittedName>
</protein>
<dbReference type="InterPro" id="IPR015421">
    <property type="entry name" value="PyrdxlP-dep_Trfase_major"/>
</dbReference>
<proteinExistence type="predicted"/>